<evidence type="ECO:0000313" key="1">
    <source>
        <dbReference type="EMBL" id="CEK91294.1"/>
    </source>
</evidence>
<dbReference type="AlphaFoldDB" id="A0A0B7BDA2"/>
<protein>
    <submittedName>
        <fullName evidence="1">Uncharacterized protein</fullName>
    </submittedName>
</protein>
<organism evidence="1">
    <name type="scientific">Arion vulgaris</name>
    <dbReference type="NCBI Taxonomy" id="1028688"/>
    <lineage>
        <taxon>Eukaryota</taxon>
        <taxon>Metazoa</taxon>
        <taxon>Spiralia</taxon>
        <taxon>Lophotrochozoa</taxon>
        <taxon>Mollusca</taxon>
        <taxon>Gastropoda</taxon>
        <taxon>Heterobranchia</taxon>
        <taxon>Euthyneura</taxon>
        <taxon>Panpulmonata</taxon>
        <taxon>Eupulmonata</taxon>
        <taxon>Stylommatophora</taxon>
        <taxon>Helicina</taxon>
        <taxon>Arionoidea</taxon>
        <taxon>Arionidae</taxon>
        <taxon>Arion</taxon>
    </lineage>
</organism>
<sequence length="335" mass="38354">MAAMASQEDEQGLCEAEISCCGHEVDLYRHLESCEKNPDHKMFIPPDKFTVTDLPARYRDNNIVNLIKALSDLTVRVDIKYTSFQRPDICPVHNKPYPFSKLKGQNTLRNGSGWVGEVKIYSKKNYKSKSCPCHECQGSSKPALKWAVIDIYTAIHLVYDEAEGEHTTCRFFYDKSDTAISSLPMVCRATRVVKDVDKSDKCTMTFITHNINLGNMLKTKFELYKKLHKEVGDRYNIKKQNGQITDTEDDHKLTIIVSHPHGCSKTITIGQYEERIEDKNNDAYVFYKYTTATCTGSSGAPVYVLSRWWWWGCDHPHSGQLEDNEKLNYSGKAMY</sequence>
<proteinExistence type="predicted"/>
<gene>
    <name evidence="1" type="primary">ORF182065</name>
</gene>
<reference evidence="1" key="1">
    <citation type="submission" date="2014-12" db="EMBL/GenBank/DDBJ databases">
        <title>Insight into the proteome of Arion vulgaris.</title>
        <authorList>
            <person name="Aradska J."/>
            <person name="Bulat T."/>
            <person name="Smidak R."/>
            <person name="Sarate P."/>
            <person name="Gangsoo J."/>
            <person name="Sialana F."/>
            <person name="Bilban M."/>
            <person name="Lubec G."/>
        </authorList>
    </citation>
    <scope>NUCLEOTIDE SEQUENCE</scope>
    <source>
        <tissue evidence="1">Skin</tissue>
    </source>
</reference>
<dbReference type="EMBL" id="HACG01044429">
    <property type="protein sequence ID" value="CEK91294.1"/>
    <property type="molecule type" value="Transcribed_RNA"/>
</dbReference>
<accession>A0A0B7BDA2</accession>
<name>A0A0B7BDA2_9EUPU</name>